<comment type="caution">
    <text evidence="8">The sequence shown here is derived from an EMBL/GenBank/DDBJ whole genome shotgun (WGS) entry which is preliminary data.</text>
</comment>
<dbReference type="InterPro" id="IPR012340">
    <property type="entry name" value="NA-bd_OB-fold"/>
</dbReference>
<dbReference type="PANTHER" id="PTHR11061">
    <property type="entry name" value="RNA M5U METHYLTRANSFERASE"/>
    <property type="match status" value="1"/>
</dbReference>
<keyword evidence="1 4" id="KW-0489">Methyltransferase</keyword>
<dbReference type="CDD" id="cd02440">
    <property type="entry name" value="AdoMet_MTases"/>
    <property type="match status" value="1"/>
</dbReference>
<dbReference type="InterPro" id="IPR030390">
    <property type="entry name" value="MeTrfase_TrmA_AS"/>
</dbReference>
<name>A0A0P7ZN00_9CYAN</name>
<feature type="binding site" evidence="4">
    <location>
        <position position="389"/>
    </location>
    <ligand>
        <name>S-adenosyl-L-methionine</name>
        <dbReference type="ChEBI" id="CHEBI:59789"/>
    </ligand>
</feature>
<dbReference type="GO" id="GO:0070041">
    <property type="term" value="F:rRNA (uridine-C5-)-methyltransferase activity"/>
    <property type="evidence" value="ECO:0007669"/>
    <property type="project" value="TreeGrafter"/>
</dbReference>
<organism evidence="8 9">
    <name type="scientific">Phormidesmis priestleyi Ana</name>
    <dbReference type="NCBI Taxonomy" id="1666911"/>
    <lineage>
        <taxon>Bacteria</taxon>
        <taxon>Bacillati</taxon>
        <taxon>Cyanobacteriota</taxon>
        <taxon>Cyanophyceae</taxon>
        <taxon>Leptolyngbyales</taxon>
        <taxon>Leptolyngbyaceae</taxon>
        <taxon>Phormidesmis</taxon>
    </lineage>
</organism>
<dbReference type="FunFam" id="3.40.50.150:FF:000009">
    <property type="entry name" value="23S rRNA (Uracil(1939)-C(5))-methyltransferase RlmD"/>
    <property type="match status" value="1"/>
</dbReference>
<dbReference type="FunFam" id="2.40.50.1070:FF:000003">
    <property type="entry name" value="23S rRNA (Uracil-5-)-methyltransferase RumA"/>
    <property type="match status" value="1"/>
</dbReference>
<dbReference type="PANTHER" id="PTHR11061:SF30">
    <property type="entry name" value="TRNA (URACIL(54)-C(5))-METHYLTRANSFERASE"/>
    <property type="match status" value="1"/>
</dbReference>
<dbReference type="Pfam" id="PF01938">
    <property type="entry name" value="TRAM"/>
    <property type="match status" value="1"/>
</dbReference>
<feature type="active site" description="Nucleophile" evidence="4">
    <location>
        <position position="482"/>
    </location>
</feature>
<comment type="similarity">
    <text evidence="4">Belongs to the class I-like SAM-binding methyltransferase superfamily. RNA M5U methyltransferase family.</text>
</comment>
<proteinExistence type="inferred from homology"/>
<evidence type="ECO:0000313" key="8">
    <source>
        <dbReference type="EMBL" id="KPQ34260.1"/>
    </source>
</evidence>
<keyword evidence="3 4" id="KW-0949">S-adenosyl-L-methionine</keyword>
<evidence type="ECO:0000259" key="7">
    <source>
        <dbReference type="PROSITE" id="PS50926"/>
    </source>
</evidence>
<evidence type="ECO:0000313" key="9">
    <source>
        <dbReference type="Proteomes" id="UP000050465"/>
    </source>
</evidence>
<evidence type="ECO:0000256" key="2">
    <source>
        <dbReference type="ARBA" id="ARBA00022679"/>
    </source>
</evidence>
<dbReference type="PROSITE" id="PS50926">
    <property type="entry name" value="TRAM"/>
    <property type="match status" value="1"/>
</dbReference>
<dbReference type="GO" id="GO:0070475">
    <property type="term" value="P:rRNA base methylation"/>
    <property type="evidence" value="ECO:0007669"/>
    <property type="project" value="TreeGrafter"/>
</dbReference>
<evidence type="ECO:0000256" key="6">
    <source>
        <dbReference type="SAM" id="MobiDB-lite"/>
    </source>
</evidence>
<dbReference type="InterPro" id="IPR029063">
    <property type="entry name" value="SAM-dependent_MTases_sf"/>
</dbReference>
<feature type="compositionally biased region" description="Polar residues" evidence="6">
    <location>
        <begin position="17"/>
        <end position="49"/>
    </location>
</feature>
<dbReference type="InterPro" id="IPR010280">
    <property type="entry name" value="U5_MeTrfase_fam"/>
</dbReference>
<dbReference type="PROSITE" id="PS51687">
    <property type="entry name" value="SAM_MT_RNA_M5U"/>
    <property type="match status" value="1"/>
</dbReference>
<dbReference type="Proteomes" id="UP000050465">
    <property type="component" value="Unassembled WGS sequence"/>
</dbReference>
<dbReference type="PROSITE" id="PS01230">
    <property type="entry name" value="TRMA_1"/>
    <property type="match status" value="1"/>
</dbReference>
<accession>A0A0P7ZN00</accession>
<feature type="binding site" evidence="4">
    <location>
        <position position="455"/>
    </location>
    <ligand>
        <name>S-adenosyl-L-methionine</name>
        <dbReference type="ChEBI" id="CHEBI:59789"/>
    </ligand>
</feature>
<gene>
    <name evidence="8" type="primary">rumA</name>
    <name evidence="8" type="ORF">HLUCCA11_15185</name>
</gene>
<dbReference type="STRING" id="1666911.HLUCCA11_15185"/>
<dbReference type="Gene3D" id="2.40.50.140">
    <property type="entry name" value="Nucleic acid-binding proteins"/>
    <property type="match status" value="1"/>
</dbReference>
<feature type="binding site" evidence="4">
    <location>
        <position position="410"/>
    </location>
    <ligand>
        <name>S-adenosyl-L-methionine</name>
        <dbReference type="ChEBI" id="CHEBI:59789"/>
    </ligand>
</feature>
<evidence type="ECO:0000256" key="3">
    <source>
        <dbReference type="ARBA" id="ARBA00022691"/>
    </source>
</evidence>
<feature type="domain" description="TRAM" evidence="7">
    <location>
        <begin position="60"/>
        <end position="118"/>
    </location>
</feature>
<dbReference type="SUPFAM" id="SSF53335">
    <property type="entry name" value="S-adenosyl-L-methionine-dependent methyltransferases"/>
    <property type="match status" value="1"/>
</dbReference>
<dbReference type="EC" id="2.1.1.190" evidence="8"/>
<evidence type="ECO:0000256" key="4">
    <source>
        <dbReference type="PROSITE-ProRule" id="PRU01024"/>
    </source>
</evidence>
<feature type="region of interest" description="Disordered" evidence="6">
    <location>
        <begin position="1"/>
        <end position="57"/>
    </location>
</feature>
<dbReference type="Gene3D" id="2.40.50.1070">
    <property type="match status" value="1"/>
</dbReference>
<evidence type="ECO:0000256" key="5">
    <source>
        <dbReference type="PROSITE-ProRule" id="PRU10015"/>
    </source>
</evidence>
<sequence>MTMPSSMPSRPQKKISLDSNLVNTSPGRSPESQQGGNKSSGEPQNSEPQTIWPDEPPEAKWLQGETLKVEITDLSNGGDGVGRWEDRVVFVPNTVPGDIMRVKMTKVKKTHGFGIPAGIVKPSPDRVRPGCMVADKCGGCQWQQVSYEKQLQAKRSIVVDALERIGKFKVRELESGSEFELGGQQEGIQVDPVMGSPNQLGYRNKATYPLGISQMKAVQAGYYRQGSHRLVNLNQCPVQDDRLDPLLAGVKQDIQDRGWKIYDERLHRGHLKHLSLRVGQRTGQVLLTLISRSVKLKGIHEQAEQWMQQYPDVVGVLVNLNWKRTNAIFGPDTYCIAGQSYLEEQFAGLTFHIQPGTFFQVNTTQAERLLAHIQSELALTGEETLVDAYCGVGTFTLPLARQVKYCIGLESFTESVKQAEENAALNNIENVAFKIGDVAESLPQLNVRPDIVLLDPPRKGCEPSVLESLIAIKPQRIVYVSCNPATLARDLQVLCETGGYRIERVQPADFFPQTSHVECAAFLVA</sequence>
<dbReference type="InterPro" id="IPR002792">
    <property type="entry name" value="TRAM_dom"/>
</dbReference>
<dbReference type="Gene3D" id="3.40.50.150">
    <property type="entry name" value="Vaccinia Virus protein VP39"/>
    <property type="match status" value="1"/>
</dbReference>
<dbReference type="AlphaFoldDB" id="A0A0P7ZN00"/>
<dbReference type="PATRIC" id="fig|1666911.3.peg.315"/>
<dbReference type="NCBIfam" id="TIGR00479">
    <property type="entry name" value="rumA"/>
    <property type="match status" value="1"/>
</dbReference>
<dbReference type="Pfam" id="PF05958">
    <property type="entry name" value="tRNA_U5-meth_tr"/>
    <property type="match status" value="1"/>
</dbReference>
<dbReference type="EMBL" id="LJZR01000021">
    <property type="protein sequence ID" value="KPQ34260.1"/>
    <property type="molecule type" value="Genomic_DNA"/>
</dbReference>
<dbReference type="SUPFAM" id="SSF50249">
    <property type="entry name" value="Nucleic acid-binding proteins"/>
    <property type="match status" value="1"/>
</dbReference>
<protein>
    <submittedName>
        <fullName evidence="8">23S rRNA (Uracil-5-)-methyltransferase RumA</fullName>
        <ecNumber evidence="8">2.1.1.190</ecNumber>
    </submittedName>
</protein>
<feature type="active site" evidence="5">
    <location>
        <position position="482"/>
    </location>
</feature>
<reference evidence="8 9" key="1">
    <citation type="submission" date="2015-09" db="EMBL/GenBank/DDBJ databases">
        <title>Identification and resolution of microdiversity through metagenomic sequencing of parallel consortia.</title>
        <authorList>
            <person name="Nelson W.C."/>
            <person name="Romine M.F."/>
            <person name="Lindemann S.R."/>
        </authorList>
    </citation>
    <scope>NUCLEOTIDE SEQUENCE [LARGE SCALE GENOMIC DNA]</scope>
    <source>
        <strain evidence="8">Ana</strain>
    </source>
</reference>
<evidence type="ECO:0000256" key="1">
    <source>
        <dbReference type="ARBA" id="ARBA00022603"/>
    </source>
</evidence>
<keyword evidence="2 4" id="KW-0808">Transferase</keyword>
<feature type="binding site" evidence="4">
    <location>
        <position position="360"/>
    </location>
    <ligand>
        <name>S-adenosyl-L-methionine</name>
        <dbReference type="ChEBI" id="CHEBI:59789"/>
    </ligand>
</feature>